<evidence type="ECO:0000313" key="3">
    <source>
        <dbReference type="Proteomes" id="UP000232688"/>
    </source>
</evidence>
<sequence>MPENQDNLDNNESSNHNIDNVQEDTLEDFDSNTWVAPLKCNGYPQKYTKGTYWLQQFAKLSFKQNPKIKKYHSTCLLWIKNYGPPCLVMQKTRIPTLDALYTDFHRLLDQQTISYGSCTLQNLNILPLISFRHGYNWNKPSSTHERWLWTLFLSSMIYAKSKRSRRPFPLTTINLPIKMKYLEKNFTKQLKPKMNQIDFLMMPPFRRKELIRTSGINHHTTLITKLHKNNQATMENTKTTIILGKENHRSRKTSVKADSHPARVKPYYFPYKDRWKTDTIQTSMGTRFWIILGNKLGFTWILPEMATSTTARYYSVIPQRSQQFKSNGIFSRNTETSRFRSDPRTRPTDALFISNVFMVPKKRESSDLLSIFAISTDMSPINTSKWRV</sequence>
<accession>A0A2I1E6G5</accession>
<evidence type="ECO:0000313" key="4">
    <source>
        <dbReference type="Proteomes" id="UP000232722"/>
    </source>
</evidence>
<dbReference type="Proteomes" id="UP000232722">
    <property type="component" value="Unassembled WGS sequence"/>
</dbReference>
<reference evidence="2 3" key="3">
    <citation type="submission" date="2017-10" db="EMBL/GenBank/DDBJ databases">
        <title>Extensive intraspecific genome diversity in a model arbuscular mycorrhizal fungus.</title>
        <authorList>
            <person name="Chen E.C.H."/>
            <person name="Morin E."/>
            <person name="Baudet D."/>
            <person name="Noel J."/>
            <person name="Ndikumana S."/>
            <person name="Charron P."/>
            <person name="St-Onge C."/>
            <person name="Giorgi J."/>
            <person name="Grigoriev I.V."/>
            <person name="Roux C."/>
            <person name="Martin F.M."/>
            <person name="Corradi N."/>
        </authorList>
    </citation>
    <scope>NUCLEOTIDE SEQUENCE [LARGE SCALE GENOMIC DNA]</scope>
    <source>
        <strain evidence="2 3">A1</strain>
    </source>
</reference>
<dbReference type="AlphaFoldDB" id="A0A2I1E6G5"/>
<dbReference type="Proteomes" id="UP000232688">
    <property type="component" value="Unassembled WGS sequence"/>
</dbReference>
<organism evidence="1 4">
    <name type="scientific">Rhizophagus irregularis</name>
    <dbReference type="NCBI Taxonomy" id="588596"/>
    <lineage>
        <taxon>Eukaryota</taxon>
        <taxon>Fungi</taxon>
        <taxon>Fungi incertae sedis</taxon>
        <taxon>Mucoromycota</taxon>
        <taxon>Glomeromycotina</taxon>
        <taxon>Glomeromycetes</taxon>
        <taxon>Glomerales</taxon>
        <taxon>Glomeraceae</taxon>
        <taxon>Rhizophagus</taxon>
    </lineage>
</organism>
<proteinExistence type="predicted"/>
<evidence type="ECO:0000313" key="2">
    <source>
        <dbReference type="EMBL" id="PKC75019.1"/>
    </source>
</evidence>
<dbReference type="EMBL" id="LLXH01000034">
    <property type="protein sequence ID" value="PKC75019.1"/>
    <property type="molecule type" value="Genomic_DNA"/>
</dbReference>
<reference evidence="1 4" key="2">
    <citation type="submission" date="2017-09" db="EMBL/GenBank/DDBJ databases">
        <title>Extensive intraspecific genome diversity in a model arbuscular mycorrhizal fungus.</title>
        <authorList>
            <person name="Chen E.C."/>
            <person name="Morin E."/>
            <person name="Beaudet D."/>
            <person name="Noel J."/>
            <person name="Ndikumana S."/>
            <person name="Charron P."/>
            <person name="St-Onge C."/>
            <person name="Giorgi J."/>
            <person name="Grigoriev I.V."/>
            <person name="Roux C."/>
            <person name="Martin F.M."/>
            <person name="Corradi N."/>
        </authorList>
    </citation>
    <scope>NUCLEOTIDE SEQUENCE [LARGE SCALE GENOMIC DNA]</scope>
    <source>
        <strain evidence="1 4">A5</strain>
    </source>
</reference>
<comment type="caution">
    <text evidence="1">The sequence shown here is derived from an EMBL/GenBank/DDBJ whole genome shotgun (WGS) entry which is preliminary data.</text>
</comment>
<reference evidence="1 4" key="1">
    <citation type="submission" date="2016-04" db="EMBL/GenBank/DDBJ databases">
        <title>Genome analyses suggest a sexual origin of heterokaryosis in a supposedly ancient asexual fungus.</title>
        <authorList>
            <person name="Ropars J."/>
            <person name="Sedzielewska K."/>
            <person name="Noel J."/>
            <person name="Charron P."/>
            <person name="Farinelli L."/>
            <person name="Marton T."/>
            <person name="Kruger M."/>
            <person name="Pelin A."/>
            <person name="Brachmann A."/>
            <person name="Corradi N."/>
        </authorList>
    </citation>
    <scope>NUCLEOTIDE SEQUENCE [LARGE SCALE GENOMIC DNA]</scope>
    <source>
        <strain evidence="1 4">A5</strain>
    </source>
</reference>
<reference evidence="2 3" key="4">
    <citation type="submission" date="2017-10" db="EMBL/GenBank/DDBJ databases">
        <title>Genome analyses suggest a sexual origin of heterokaryosis in a supposedly ancient asexual fungus.</title>
        <authorList>
            <person name="Corradi N."/>
            <person name="Sedzielewska K."/>
            <person name="Noel J."/>
            <person name="Charron P."/>
            <person name="Farinelli L."/>
            <person name="Marton T."/>
            <person name="Kruger M."/>
            <person name="Pelin A."/>
            <person name="Brachmann A."/>
            <person name="Corradi N."/>
        </authorList>
    </citation>
    <scope>NUCLEOTIDE SEQUENCE [LARGE SCALE GENOMIC DNA]</scope>
    <source>
        <strain evidence="2 3">A1</strain>
    </source>
</reference>
<dbReference type="VEuPathDB" id="FungiDB:RhiirA1_387664"/>
<dbReference type="OrthoDB" id="10335300at2759"/>
<protein>
    <submittedName>
        <fullName evidence="1">Uncharacterized protein</fullName>
    </submittedName>
</protein>
<gene>
    <name evidence="2" type="ORF">RhiirA1_387664</name>
    <name evidence="1" type="ORF">RhiirA5_371456</name>
</gene>
<evidence type="ECO:0000313" key="1">
    <source>
        <dbReference type="EMBL" id="PKC14444.1"/>
    </source>
</evidence>
<dbReference type="EMBL" id="LLXJ01000135">
    <property type="protein sequence ID" value="PKC14444.1"/>
    <property type="molecule type" value="Genomic_DNA"/>
</dbReference>
<name>A0A2I1E6G5_9GLOM</name>